<dbReference type="CDD" id="cd00561">
    <property type="entry name" value="CobA_ACA"/>
    <property type="match status" value="1"/>
</dbReference>
<name>A0ABS6EKM9_9CLOT</name>
<gene>
    <name evidence="1" type="primary">cobO</name>
    <name evidence="1" type="ORF">KQI86_14910</name>
</gene>
<comment type="caution">
    <text evidence="1">The sequence shown here is derived from an EMBL/GenBank/DDBJ whole genome shotgun (WGS) entry which is preliminary data.</text>
</comment>
<dbReference type="Proteomes" id="UP000726170">
    <property type="component" value="Unassembled WGS sequence"/>
</dbReference>
<dbReference type="NCBIfam" id="TIGR00708">
    <property type="entry name" value="cobA"/>
    <property type="match status" value="1"/>
</dbReference>
<dbReference type="PANTHER" id="PTHR46638:SF1">
    <property type="entry name" value="CORRINOID ADENOSYLTRANSFERASE"/>
    <property type="match status" value="1"/>
</dbReference>
<dbReference type="GO" id="GO:0008817">
    <property type="term" value="F:corrinoid adenosyltransferase activity"/>
    <property type="evidence" value="ECO:0007669"/>
    <property type="project" value="UniProtKB-EC"/>
</dbReference>
<dbReference type="EC" id="2.5.1.17" evidence="1"/>
<dbReference type="InterPro" id="IPR003724">
    <property type="entry name" value="CblAdoTrfase_CobA"/>
</dbReference>
<keyword evidence="2" id="KW-1185">Reference proteome</keyword>
<dbReference type="PANTHER" id="PTHR46638">
    <property type="entry name" value="CORRINOID ADENOSYLTRANSFERASE"/>
    <property type="match status" value="1"/>
</dbReference>
<reference evidence="1 2" key="1">
    <citation type="submission" date="2021-06" db="EMBL/GenBank/DDBJ databases">
        <authorList>
            <person name="Sun Q."/>
            <person name="Li D."/>
        </authorList>
    </citation>
    <scope>NUCLEOTIDE SEQUENCE [LARGE SCALE GENOMIC DNA]</scope>
    <source>
        <strain evidence="1 2">MSJ-11</strain>
    </source>
</reference>
<keyword evidence="1" id="KW-0808">Transferase</keyword>
<evidence type="ECO:0000313" key="2">
    <source>
        <dbReference type="Proteomes" id="UP000726170"/>
    </source>
</evidence>
<evidence type="ECO:0000313" key="1">
    <source>
        <dbReference type="EMBL" id="MBU5485608.1"/>
    </source>
</evidence>
<dbReference type="EMBL" id="JAHLQF010000003">
    <property type="protein sequence ID" value="MBU5485608.1"/>
    <property type="molecule type" value="Genomic_DNA"/>
</dbReference>
<accession>A0ABS6EKM9</accession>
<dbReference type="Pfam" id="PF02572">
    <property type="entry name" value="CobA_CobO_BtuR"/>
    <property type="match status" value="1"/>
</dbReference>
<organism evidence="1 2">
    <name type="scientific">Clostridium mobile</name>
    <dbReference type="NCBI Taxonomy" id="2841512"/>
    <lineage>
        <taxon>Bacteria</taxon>
        <taxon>Bacillati</taxon>
        <taxon>Bacillota</taxon>
        <taxon>Clostridia</taxon>
        <taxon>Eubacteriales</taxon>
        <taxon>Clostridiaceae</taxon>
        <taxon>Clostridium</taxon>
    </lineage>
</organism>
<protein>
    <submittedName>
        <fullName evidence="1">Cob(I)yrinic acid a,c-diamide adenosyltransferase</fullName>
        <ecNumber evidence="1">2.5.1.17</ecNumber>
    </submittedName>
</protein>
<sequence>MENKGYIQVYTGNGKGKTTAALGLTLRAICAGKKVFLGQFVKGMRYSELKAVEYLHNLTIEQFGKNCFIYNEPTQDDIDRAIRGLKRCEEVINSGEYDIIILDEINIALFYNLFTSKEVIDILDKKPENTEIIITGRYAPQEIIDRADLVTEMGEIKHYYYKGVKVRKGIEN</sequence>
<dbReference type="PIRSF" id="PIRSF015617">
    <property type="entry name" value="Adensltrnsf_CobA"/>
    <property type="match status" value="1"/>
</dbReference>
<dbReference type="NCBIfam" id="NF004637">
    <property type="entry name" value="PRK05986.1"/>
    <property type="match status" value="1"/>
</dbReference>
<proteinExistence type="predicted"/>